<dbReference type="EMBL" id="LRDB01000050">
    <property type="protein sequence ID" value="KYG73253.1"/>
    <property type="molecule type" value="Genomic_DNA"/>
</dbReference>
<keyword evidence="4" id="KW-1185">Reference proteome</keyword>
<dbReference type="Gene3D" id="3.40.630.10">
    <property type="entry name" value="Zn peptidases"/>
    <property type="match status" value="1"/>
</dbReference>
<dbReference type="AlphaFoldDB" id="A0A150X3G9"/>
<dbReference type="GO" id="GO:0006508">
    <property type="term" value="P:proteolysis"/>
    <property type="evidence" value="ECO:0007669"/>
    <property type="project" value="InterPro"/>
</dbReference>
<dbReference type="PROSITE" id="PS51257">
    <property type="entry name" value="PROKAR_LIPOPROTEIN"/>
    <property type="match status" value="1"/>
</dbReference>
<feature type="signal peptide" evidence="1">
    <location>
        <begin position="1"/>
        <end position="21"/>
    </location>
</feature>
<evidence type="ECO:0000313" key="3">
    <source>
        <dbReference type="EMBL" id="KYG73253.1"/>
    </source>
</evidence>
<comment type="caution">
    <text evidence="3">The sequence shown here is derived from an EMBL/GenBank/DDBJ whole genome shotgun (WGS) entry which is preliminary data.</text>
</comment>
<dbReference type="Pfam" id="PF04389">
    <property type="entry name" value="Peptidase_M28"/>
    <property type="match status" value="1"/>
</dbReference>
<dbReference type="PANTHER" id="PTHR12147">
    <property type="entry name" value="METALLOPEPTIDASE M28 FAMILY MEMBER"/>
    <property type="match status" value="1"/>
</dbReference>
<dbReference type="SUPFAM" id="SSF53187">
    <property type="entry name" value="Zn-dependent exopeptidases"/>
    <property type="match status" value="1"/>
</dbReference>
<feature type="chain" id="PRO_5007574131" description="Peptidase M28 domain-containing protein" evidence="1">
    <location>
        <begin position="22"/>
        <end position="435"/>
    </location>
</feature>
<accession>A0A150X3G9</accession>
<evidence type="ECO:0000313" key="4">
    <source>
        <dbReference type="Proteomes" id="UP000075615"/>
    </source>
</evidence>
<dbReference type="InterPro" id="IPR045175">
    <property type="entry name" value="M28_fam"/>
</dbReference>
<keyword evidence="1" id="KW-0732">Signal</keyword>
<evidence type="ECO:0000256" key="1">
    <source>
        <dbReference type="SAM" id="SignalP"/>
    </source>
</evidence>
<dbReference type="STRING" id="296218.AWN68_10040"/>
<protein>
    <recommendedName>
        <fullName evidence="2">Peptidase M28 domain-containing protein</fullName>
    </recommendedName>
</protein>
<name>A0A150X3G9_9BACT</name>
<feature type="domain" description="Peptidase M28" evidence="2">
    <location>
        <begin position="212"/>
        <end position="414"/>
    </location>
</feature>
<dbReference type="Proteomes" id="UP000075615">
    <property type="component" value="Unassembled WGS sequence"/>
</dbReference>
<proteinExistence type="predicted"/>
<reference evidence="3 4" key="1">
    <citation type="submission" date="2016-01" db="EMBL/GenBank/DDBJ databases">
        <title>Genome sequencing of Roseivirga echinicomitans KMM 6058.</title>
        <authorList>
            <person name="Selvaratnam C."/>
            <person name="Thevarajoo S."/>
            <person name="Goh K.M."/>
            <person name="Ee R."/>
            <person name="Chan K.-G."/>
            <person name="Chong C.S."/>
        </authorList>
    </citation>
    <scope>NUCLEOTIDE SEQUENCE [LARGE SCALE GENOMIC DNA]</scope>
    <source>
        <strain evidence="3 4">KMM 6058</strain>
    </source>
</reference>
<sequence>MKKPILSLITFFIASSLSITSCQTPYEITQDEVTRVVTTLASDDMGGRMIFTPGIEKASQFIQEEFKKAGLEYLEGMTSYDQQFDIYSIAPESMSASLNGKAVDAADMMAMSNSEGFDWTNVADLNVRTIGADDNFQTAYNEIRRGTGKNLVLVNSAHKDLFERYKGFSSRGSRVVALDPDNATVMVISNLTAVTSVDIEVQNAVTAQSLSNVTGKISGNRANEIVLFGAHYDHIGVREGMEGDNLFNGANDDASGTTAVIELAKYFAASGKKPERTIVFVAFTAEESGGYGSRHFSEQLNPDEIVAMFNIEMIGKGAKEGPNTAWITGFEKSSFGKLLQDAVEGTEYTFYPDPYPTQNLFYRSDNATLARLGVPAHSISTTQIDIDEDYHKATDEVSTLDMAHMTNTIKAIAKAAEGMISGAQTPTRVDPSGLR</sequence>
<dbReference type="PANTHER" id="PTHR12147:SF26">
    <property type="entry name" value="PEPTIDASE M28 DOMAIN-CONTAINING PROTEIN"/>
    <property type="match status" value="1"/>
</dbReference>
<dbReference type="GO" id="GO:0008235">
    <property type="term" value="F:metalloexopeptidase activity"/>
    <property type="evidence" value="ECO:0007669"/>
    <property type="project" value="InterPro"/>
</dbReference>
<gene>
    <name evidence="3" type="ORF">AWN68_10040</name>
</gene>
<organism evidence="3 4">
    <name type="scientific">Roseivirga echinicomitans</name>
    <dbReference type="NCBI Taxonomy" id="296218"/>
    <lineage>
        <taxon>Bacteria</taxon>
        <taxon>Pseudomonadati</taxon>
        <taxon>Bacteroidota</taxon>
        <taxon>Cytophagia</taxon>
        <taxon>Cytophagales</taxon>
        <taxon>Roseivirgaceae</taxon>
        <taxon>Roseivirga</taxon>
    </lineage>
</organism>
<dbReference type="InterPro" id="IPR007484">
    <property type="entry name" value="Peptidase_M28"/>
</dbReference>
<evidence type="ECO:0000259" key="2">
    <source>
        <dbReference type="Pfam" id="PF04389"/>
    </source>
</evidence>
<dbReference type="OrthoDB" id="844214at2"/>